<gene>
    <name evidence="3" type="ORF">CLV59_10347</name>
</gene>
<dbReference type="PANTHER" id="PTHR39200">
    <property type="entry name" value="HYPOTHETICAL EXPORTED PROTEIN"/>
    <property type="match status" value="1"/>
</dbReference>
<feature type="domain" description="Putative auto-transporter adhesin head GIN" evidence="2">
    <location>
        <begin position="44"/>
        <end position="227"/>
    </location>
</feature>
<dbReference type="Proteomes" id="UP000249819">
    <property type="component" value="Unassembled WGS sequence"/>
</dbReference>
<feature type="chain" id="PRO_5016320178" evidence="1">
    <location>
        <begin position="20"/>
        <end position="243"/>
    </location>
</feature>
<dbReference type="InterPro" id="IPR021255">
    <property type="entry name" value="DUF2807"/>
</dbReference>
<dbReference type="AlphaFoldDB" id="A0A327W3Z3"/>
<keyword evidence="4" id="KW-1185">Reference proteome</keyword>
<dbReference type="OrthoDB" id="1014513at2"/>
<dbReference type="Pfam" id="PF10988">
    <property type="entry name" value="DUF2807"/>
    <property type="match status" value="1"/>
</dbReference>
<feature type="signal peptide" evidence="1">
    <location>
        <begin position="1"/>
        <end position="19"/>
    </location>
</feature>
<organism evidence="3 4">
    <name type="scientific">Chitinophaga dinghuensis</name>
    <dbReference type="NCBI Taxonomy" id="1539050"/>
    <lineage>
        <taxon>Bacteria</taxon>
        <taxon>Pseudomonadati</taxon>
        <taxon>Bacteroidota</taxon>
        <taxon>Chitinophagia</taxon>
        <taxon>Chitinophagales</taxon>
        <taxon>Chitinophagaceae</taxon>
        <taxon>Chitinophaga</taxon>
    </lineage>
</organism>
<reference evidence="3 4" key="1">
    <citation type="submission" date="2018-06" db="EMBL/GenBank/DDBJ databases">
        <title>Genomic Encyclopedia of Archaeal and Bacterial Type Strains, Phase II (KMG-II): from individual species to whole genera.</title>
        <authorList>
            <person name="Goeker M."/>
        </authorList>
    </citation>
    <scope>NUCLEOTIDE SEQUENCE [LARGE SCALE GENOMIC DNA]</scope>
    <source>
        <strain evidence="3 4">DSM 29821</strain>
    </source>
</reference>
<name>A0A327W3Z3_9BACT</name>
<evidence type="ECO:0000256" key="1">
    <source>
        <dbReference type="SAM" id="SignalP"/>
    </source>
</evidence>
<evidence type="ECO:0000313" key="3">
    <source>
        <dbReference type="EMBL" id="RAJ83090.1"/>
    </source>
</evidence>
<evidence type="ECO:0000313" key="4">
    <source>
        <dbReference type="Proteomes" id="UP000249819"/>
    </source>
</evidence>
<dbReference type="EMBL" id="QLMA01000003">
    <property type="protein sequence ID" value="RAJ83090.1"/>
    <property type="molecule type" value="Genomic_DNA"/>
</dbReference>
<comment type="caution">
    <text evidence="3">The sequence shown here is derived from an EMBL/GenBank/DDBJ whole genome shotgun (WGS) entry which is preliminary data.</text>
</comment>
<dbReference type="Gene3D" id="2.160.20.120">
    <property type="match status" value="1"/>
</dbReference>
<proteinExistence type="predicted"/>
<accession>A0A327W3Z3</accession>
<evidence type="ECO:0000259" key="2">
    <source>
        <dbReference type="Pfam" id="PF10988"/>
    </source>
</evidence>
<keyword evidence="1" id="KW-0732">Signal</keyword>
<protein>
    <submittedName>
        <fullName evidence="3">Putative autotransporter adhesin-like protein</fullName>
    </submittedName>
</protein>
<sequence length="243" mass="25315">MRMNLCRFTWLLLPLTAIALFPSCNIVTVNGNGNVIKEERPITPFTSLAVKAGMKVHLQQGEAKTAVIEAESNIVPLILLEREGDKLTIRLKDDVNARTHKAYDVYLSTTELNKVVVAGAGDIELEGTFSSKDEMTVKIAGAGSITGKVDAPKVSSSIAGAGDIKLTGQTRDLHVSIAGAGNFISPDLLSENASVSIAGSGDARVHASVSLKAKIAGAGSIIYKGSPQVSSSIAGSGTIQKAE</sequence>
<dbReference type="PANTHER" id="PTHR39200:SF1">
    <property type="entry name" value="AUTO-TRANSPORTER ADHESIN HEAD GIN DOMAIN-CONTAINING PROTEIN-RELATED"/>
    <property type="match status" value="1"/>
</dbReference>
<dbReference type="RefSeq" id="WP_111591755.1">
    <property type="nucleotide sequence ID" value="NZ_QLMA01000003.1"/>
</dbReference>